<accession>A0A9N9NLI3</accession>
<dbReference type="EMBL" id="CAJVPY010013829">
    <property type="protein sequence ID" value="CAG8742950.1"/>
    <property type="molecule type" value="Genomic_DNA"/>
</dbReference>
<comment type="caution">
    <text evidence="2">The sequence shown here is derived from an EMBL/GenBank/DDBJ whole genome shotgun (WGS) entry which is preliminary data.</text>
</comment>
<evidence type="ECO:0000256" key="1">
    <source>
        <dbReference type="SAM" id="MobiDB-lite"/>
    </source>
</evidence>
<dbReference type="Proteomes" id="UP000789405">
    <property type="component" value="Unassembled WGS sequence"/>
</dbReference>
<evidence type="ECO:0000313" key="3">
    <source>
        <dbReference type="Proteomes" id="UP000789405"/>
    </source>
</evidence>
<gene>
    <name evidence="2" type="ORF">DERYTH_LOCUS16171</name>
</gene>
<organism evidence="2 3">
    <name type="scientific">Dentiscutata erythropus</name>
    <dbReference type="NCBI Taxonomy" id="1348616"/>
    <lineage>
        <taxon>Eukaryota</taxon>
        <taxon>Fungi</taxon>
        <taxon>Fungi incertae sedis</taxon>
        <taxon>Mucoromycota</taxon>
        <taxon>Glomeromycotina</taxon>
        <taxon>Glomeromycetes</taxon>
        <taxon>Diversisporales</taxon>
        <taxon>Gigasporaceae</taxon>
        <taxon>Dentiscutata</taxon>
    </lineage>
</organism>
<sequence length="123" mass="14354">MVMGPERRSYLQTHQECPKNVKGVPKDCSVKPRRKRPTAAEVLDTYYVPEKPFKNSDLDSEEEKNDETSGKFDPGGLYDRSERSLGKICENWKKKVIEFLKQIEVIQEFVKLYVGQKREFPNV</sequence>
<dbReference type="OrthoDB" id="2491423at2759"/>
<name>A0A9N9NLI3_9GLOM</name>
<proteinExistence type="predicted"/>
<keyword evidence="3" id="KW-1185">Reference proteome</keyword>
<reference evidence="2" key="1">
    <citation type="submission" date="2021-06" db="EMBL/GenBank/DDBJ databases">
        <authorList>
            <person name="Kallberg Y."/>
            <person name="Tangrot J."/>
            <person name="Rosling A."/>
        </authorList>
    </citation>
    <scope>NUCLEOTIDE SEQUENCE</scope>
    <source>
        <strain evidence="2">MA453B</strain>
    </source>
</reference>
<feature type="non-terminal residue" evidence="2">
    <location>
        <position position="1"/>
    </location>
</feature>
<evidence type="ECO:0000313" key="2">
    <source>
        <dbReference type="EMBL" id="CAG8742950.1"/>
    </source>
</evidence>
<feature type="region of interest" description="Disordered" evidence="1">
    <location>
        <begin position="51"/>
        <end position="76"/>
    </location>
</feature>
<protein>
    <submittedName>
        <fullName evidence="2">19572_t:CDS:1</fullName>
    </submittedName>
</protein>
<dbReference type="AlphaFoldDB" id="A0A9N9NLI3"/>